<dbReference type="VEuPathDB" id="FungiDB:B9J08_001857"/>
<comment type="function">
    <text evidence="4">Component of the exocyst complex involved in the docking of exocytic vesicles with fusion sites on the plasma membrane.</text>
</comment>
<dbReference type="GO" id="GO:0006904">
    <property type="term" value="P:vesicle docking involved in exocytosis"/>
    <property type="evidence" value="ECO:0007669"/>
    <property type="project" value="InterPro"/>
</dbReference>
<evidence type="ECO:0000256" key="3">
    <source>
        <dbReference type="ARBA" id="ARBA00022927"/>
    </source>
</evidence>
<dbReference type="VEuPathDB" id="FungiDB:CJI96_0000315"/>
<dbReference type="EMBL" id="PEKT03000001">
    <property type="protein sequence ID" value="KAK8442010.1"/>
    <property type="molecule type" value="Genomic_DNA"/>
</dbReference>
<dbReference type="EMBL" id="PEKT02000004">
    <property type="protein sequence ID" value="PIS55752.1"/>
    <property type="molecule type" value="Genomic_DNA"/>
</dbReference>
<gene>
    <name evidence="8" type="ORF">B9J08_001857</name>
    <name evidence="7" type="ORF">B9J08_00327</name>
</gene>
<dbReference type="GO" id="GO:0006893">
    <property type="term" value="P:Golgi to plasma membrane transport"/>
    <property type="evidence" value="ECO:0007669"/>
    <property type="project" value="TreeGrafter"/>
</dbReference>
<dbReference type="GO" id="GO:0000145">
    <property type="term" value="C:exocyst"/>
    <property type="evidence" value="ECO:0007669"/>
    <property type="project" value="UniProtKB-UniRule"/>
</dbReference>
<dbReference type="Pfam" id="PF04048">
    <property type="entry name" value="Sec8_N"/>
    <property type="match status" value="1"/>
</dbReference>
<dbReference type="OMA" id="HMEVRCR"/>
<dbReference type="VEuPathDB" id="FungiDB:CJJ09_001625"/>
<dbReference type="InterPro" id="IPR048630">
    <property type="entry name" value="Sec8_M"/>
</dbReference>
<dbReference type="VEuPathDB" id="FungiDB:CJI97_002518"/>
<reference evidence="8 9" key="1">
    <citation type="journal article" date="2017" name="Clin. Infect. Dis.">
        <title>Simultaneous emergence of multidrug-resistant Candida auris on 3 continents confirmed by whole-genome sequencing and epidemiological analyses.</title>
        <authorList>
            <person name="Lockhart S.R."/>
            <person name="Etienne K.A."/>
            <person name="Vallabhaneni S."/>
            <person name="Farooqi J."/>
            <person name="Chowdhary A."/>
            <person name="Govender N.P."/>
            <person name="Colombo A.L."/>
            <person name="Calvo B."/>
            <person name="Cuomo C.A."/>
            <person name="Desjardins C.A."/>
            <person name="Berkow E.L."/>
            <person name="Castanheira M."/>
            <person name="Magobo R.E."/>
            <person name="Jabeen K."/>
            <person name="Asghar R.J."/>
            <person name="Meis J.F."/>
            <person name="Jackson B."/>
            <person name="Chiller T."/>
            <person name="Litvintseva A.P."/>
        </authorList>
    </citation>
    <scope>NUCLEOTIDE SEQUENCE [LARGE SCALE GENOMIC DNA]</scope>
    <source>
        <strain evidence="8 9">B8441</strain>
    </source>
</reference>
<dbReference type="AlphaFoldDB" id="A0A2H0ZZS2"/>
<protein>
    <recommendedName>
        <fullName evidence="4">Exocyst complex component Sec8</fullName>
    </recommendedName>
</protein>
<dbReference type="VEuPathDB" id="FungiDB:CJJ07_002352"/>
<dbReference type="GO" id="GO:0006612">
    <property type="term" value="P:protein targeting to membrane"/>
    <property type="evidence" value="ECO:0007669"/>
    <property type="project" value="UniProtKB-UniRule"/>
</dbReference>
<proteinExistence type="inferred from homology"/>
<reference evidence="7 9" key="3">
    <citation type="journal article" date="2018" name="Nat. Commun.">
        <title>Genomic insights into multidrug-resistance, mating and virulence in Candida auris and related emerging species.</title>
        <authorList>
            <person name="Munoz J.F."/>
            <person name="Gade L."/>
            <person name="Chow N.A."/>
            <person name="Loparev V.N."/>
            <person name="Juieng P."/>
            <person name="Berkow E.L."/>
            <person name="Farrer R.A."/>
            <person name="Litvintseva A.P."/>
            <person name="Cuomo C.A."/>
        </authorList>
    </citation>
    <scope>GENOME REANNOTATION</scope>
    <source>
        <strain evidence="7 9">B8441</strain>
    </source>
</reference>
<comment type="similarity">
    <text evidence="4">Belongs to the SEC8 family.</text>
</comment>
<sequence>MANRRRAVSMAFNGMVSEDEERKTKKSLADVKTLYKDIRYDWSQLTTGDTTPIELAIAFLDDTSVGLAHRKAEFDELCEITSDTLRKAVVENHEIFNNSVGSYHMLMSIAKESQEDSAQIKELIESSTRDMKDRMGILKELDSSSEKYSEMLEILDAIELLHGIPDTVDKLSADKELHKVYDTISEGYKIAAKFNLWQLPALSGIQSYLDNQSNSLYDMIVDELRNEIYLKSSNIFNQDKDSWIDHLSSNNPQIASFKTLVQQSNNLESYIYNSANLDIGEIARCFTETTASFIERQLPRIHAHYSKSENSKADYALILEYASNPFSEQYYYLYMLLRTASKLNRLHSVLDILLSSVQVELHDLINRTTQECKQRNLTQLSRLAKAMKFELGAGTDTISGQTFNDAAVPILQDFFSTILTKAILVLSKHRVVCDIVKLIEGSHNVSSGRDSNIGPPTPTYDFKTIWNLLKKEIETLIVSYIHEDNTAKKSKHSKDHGSSTSKLHQVLANKKLFSFDNVSDGSTSRTMEDMSLVLNEMFPGFSPSSAKGSSQVSTAELSPYITHEQFNILAEDLVPKNIFNMRVILEFFLIFTAASHEMLNDFGKIKESTSLANQVFKNFMKNSFHKKLQNELERSFERCMTSEYERRIAADGSHFGFKFSQQTITLSEEEVESQAMTSYSRQASSSNRIYMNASNFRRLFIHTCHSLNTSFTYREDISNLALNLLRKFAKAYNEYFKELMSSGVGHDITELGIGIGEREIHISPINRWLNNPALLEMSGGILQHHDNLKDCAPLIDKEIELMLHKSQQNYDIFDVTKDDLLDDEWFNQVCYLLLTASWILQWLPDMRKESNYSINEGANSKARISDVDEMRFEWSILENGRPTFAGTERTQNVYLTLNSLKIGEFDDVIQTFESIRDQSLIALRYDLRLKALHYIGKSYGESFVYGTEPADCDQFIGQYNREVYSIGTKIGEMLTSAENDCAFVGLPAFLTRAFLQGSERVKIANAPGIKRIVLNISTIQQMLRSVMRQVDHVDFDKASKYFDLFTKKDQELLKEISQNKQLFTREEMLNLLRLIYSDKLQPSEMSSFHQSKFKELSKKIADIYA</sequence>
<accession>A0A2H0ZZS2</accession>
<evidence type="ECO:0000313" key="9">
    <source>
        <dbReference type="Proteomes" id="UP000230249"/>
    </source>
</evidence>
<evidence type="ECO:0000256" key="1">
    <source>
        <dbReference type="ARBA" id="ARBA00022448"/>
    </source>
</evidence>
<reference evidence="7" key="4">
    <citation type="submission" date="2024-03" db="EMBL/GenBank/DDBJ databases">
        <title>Improved genome assembly of Candida auris strain B8441 and annotation of B11205.</title>
        <authorList>
            <person name="Cauldron N.C."/>
            <person name="Shea T."/>
            <person name="Cuomo C.A."/>
        </authorList>
    </citation>
    <scope>NUCLEOTIDE SEQUENCE</scope>
    <source>
        <strain evidence="7">B8441</strain>
    </source>
</reference>
<name>A0A2H0ZZS2_CANAR</name>
<feature type="domain" description="Exocyst complex component Sec8 middle helical bundle" evidence="6">
    <location>
        <begin position="324"/>
        <end position="589"/>
    </location>
</feature>
<dbReference type="PANTHER" id="PTHR14146">
    <property type="entry name" value="EXOCYST COMPLEX COMPONENT 4"/>
    <property type="match status" value="1"/>
</dbReference>
<dbReference type="PANTHER" id="PTHR14146:SF0">
    <property type="entry name" value="EXOCYST COMPLEX COMPONENT 4"/>
    <property type="match status" value="1"/>
</dbReference>
<dbReference type="Proteomes" id="UP000230249">
    <property type="component" value="Unassembled WGS sequence"/>
</dbReference>
<keyword evidence="1 4" id="KW-0813">Transport</keyword>
<dbReference type="Pfam" id="PF20652">
    <property type="entry name" value="Sec8_C"/>
    <property type="match status" value="1"/>
</dbReference>
<dbReference type="InterPro" id="IPR039682">
    <property type="entry name" value="Sec8/EXOC4"/>
</dbReference>
<evidence type="ECO:0000313" key="7">
    <source>
        <dbReference type="EMBL" id="KAK8442010.1"/>
    </source>
</evidence>
<evidence type="ECO:0000256" key="4">
    <source>
        <dbReference type="RuleBase" id="RU367079"/>
    </source>
</evidence>
<keyword evidence="2 4" id="KW-0268">Exocytosis</keyword>
<evidence type="ECO:0000256" key="2">
    <source>
        <dbReference type="ARBA" id="ARBA00022483"/>
    </source>
</evidence>
<feature type="domain" description="Exocyst complex component Sec8 N-terminal" evidence="5">
    <location>
        <begin position="32"/>
        <end position="170"/>
    </location>
</feature>
<evidence type="ECO:0000259" key="6">
    <source>
        <dbReference type="Pfam" id="PF20652"/>
    </source>
</evidence>
<keyword evidence="3 4" id="KW-0653">Protein transport</keyword>
<dbReference type="InterPro" id="IPR007191">
    <property type="entry name" value="Sec8_exocyst_N"/>
</dbReference>
<comment type="caution">
    <text evidence="8">The sequence shown here is derived from an EMBL/GenBank/DDBJ whole genome shotgun (WGS) entry which is preliminary data.</text>
</comment>
<keyword evidence="9" id="KW-1185">Reference proteome</keyword>
<evidence type="ECO:0000313" key="8">
    <source>
        <dbReference type="EMBL" id="PIS55752.1"/>
    </source>
</evidence>
<dbReference type="GO" id="GO:0015031">
    <property type="term" value="P:protein transport"/>
    <property type="evidence" value="ECO:0007669"/>
    <property type="project" value="UniProtKB-KW"/>
</dbReference>
<dbReference type="GO" id="GO:0090522">
    <property type="term" value="P:vesicle tethering involved in exocytosis"/>
    <property type="evidence" value="ECO:0007669"/>
    <property type="project" value="UniProtKB-UniRule"/>
</dbReference>
<reference evidence="8" key="2">
    <citation type="submission" date="2017-11" db="EMBL/GenBank/DDBJ databases">
        <title>Candida auris genome assembly and annotation.</title>
        <authorList>
            <person name="Munoz J.F."/>
            <person name="Gade L.G."/>
            <person name="Chow N.A."/>
            <person name="Litvintseva A.P."/>
            <person name="Loparev V.N."/>
            <person name="Cuomo C.A."/>
        </authorList>
    </citation>
    <scope>NUCLEOTIDE SEQUENCE</scope>
    <source>
        <strain evidence="8">B8441</strain>
    </source>
</reference>
<evidence type="ECO:0000259" key="5">
    <source>
        <dbReference type="Pfam" id="PF04048"/>
    </source>
</evidence>
<organism evidence="8">
    <name type="scientific">Candidozyma auris</name>
    <name type="common">Yeast</name>
    <name type="synonym">Candida auris</name>
    <dbReference type="NCBI Taxonomy" id="498019"/>
    <lineage>
        <taxon>Eukaryota</taxon>
        <taxon>Fungi</taxon>
        <taxon>Dikarya</taxon>
        <taxon>Ascomycota</taxon>
        <taxon>Saccharomycotina</taxon>
        <taxon>Pichiomycetes</taxon>
        <taxon>Metschnikowiaceae</taxon>
        <taxon>Candidozyma</taxon>
    </lineage>
</organism>
<dbReference type="STRING" id="498019.A0A2H0ZZS2"/>